<feature type="domain" description="DUF2281" evidence="1">
    <location>
        <begin position="12"/>
        <end position="56"/>
    </location>
</feature>
<accession>A0A3D8P460</accession>
<dbReference type="Pfam" id="PF10047">
    <property type="entry name" value="DUF2281"/>
    <property type="match status" value="1"/>
</dbReference>
<dbReference type="EMBL" id="QSLN01000003">
    <property type="protein sequence ID" value="RDV83909.1"/>
    <property type="molecule type" value="Genomic_DNA"/>
</dbReference>
<keyword evidence="3" id="KW-1185">Reference proteome</keyword>
<proteinExistence type="predicted"/>
<reference evidence="2 3" key="1">
    <citation type="submission" date="2018-08" db="EMBL/GenBank/DDBJ databases">
        <title>Form III RuBisCO-mediated autotrophy in Thermodesulfobium bacteria.</title>
        <authorList>
            <person name="Toshchakov S.V."/>
            <person name="Kublanov I.V."/>
            <person name="Frolov E."/>
            <person name="Bonch-Osmolovskaya E.A."/>
            <person name="Tourova T.P."/>
            <person name="Chernych N.A."/>
            <person name="Lebedinsky A.V."/>
        </authorList>
    </citation>
    <scope>NUCLEOTIDE SEQUENCE [LARGE SCALE GENOMIC DNA]</scope>
    <source>
        <strain evidence="2 3">SR</strain>
    </source>
</reference>
<evidence type="ECO:0000313" key="2">
    <source>
        <dbReference type="EMBL" id="RDV83909.1"/>
    </source>
</evidence>
<dbReference type="AlphaFoldDB" id="A0A3D8P460"/>
<name>A0A3D8P460_9THEO</name>
<dbReference type="InterPro" id="IPR018739">
    <property type="entry name" value="DUF2281"/>
</dbReference>
<dbReference type="OrthoDB" id="464420at2"/>
<evidence type="ECO:0000259" key="1">
    <source>
        <dbReference type="Pfam" id="PF10047"/>
    </source>
</evidence>
<organism evidence="2 3">
    <name type="scientific">Ammonifex thiophilus</name>
    <dbReference type="NCBI Taxonomy" id="444093"/>
    <lineage>
        <taxon>Bacteria</taxon>
        <taxon>Bacillati</taxon>
        <taxon>Bacillota</taxon>
        <taxon>Clostridia</taxon>
        <taxon>Thermoanaerobacterales</taxon>
        <taxon>Thermoanaerobacteraceae</taxon>
        <taxon>Ammonifex</taxon>
    </lineage>
</organism>
<sequence>MIKVSANPIREEILRELDRLPPELQREVLDFARALASSVSEGTPGEKLLRFAGILTPEEAELMERAIEEGCERVDLSEW</sequence>
<dbReference type="Proteomes" id="UP000256329">
    <property type="component" value="Unassembled WGS sequence"/>
</dbReference>
<comment type="caution">
    <text evidence="2">The sequence shown here is derived from an EMBL/GenBank/DDBJ whole genome shotgun (WGS) entry which is preliminary data.</text>
</comment>
<protein>
    <submittedName>
        <fullName evidence="2">DUF2281 domain-containing protein</fullName>
    </submittedName>
</protein>
<gene>
    <name evidence="2" type="ORF">DXX99_03480</name>
</gene>
<evidence type="ECO:0000313" key="3">
    <source>
        <dbReference type="Proteomes" id="UP000256329"/>
    </source>
</evidence>